<sequence length="154" mass="18222">MEFRIVEKEELKVVGISWNGTYSQAKIIPRLFDIMEKRLEEVPFQTKDPVLIAPFHSRESEFTYYVTTPVEEVKEVPEGMVGFSIPRKYYVRTTHLGGPEEVENTYLRLFNWMEEYGYEQDHQALSLEIFPKQQNAAGNLQFEIYLPIKMYKNN</sequence>
<dbReference type="InterPro" id="IPR053182">
    <property type="entry name" value="YobU-like_regulator"/>
</dbReference>
<keyword evidence="3" id="KW-1185">Reference proteome</keyword>
<comment type="caution">
    <text evidence="2">The sequence shown here is derived from an EMBL/GenBank/DDBJ whole genome shotgun (WGS) entry which is preliminary data.</text>
</comment>
<name>A0ABS1TNR7_9BACI</name>
<evidence type="ECO:0000313" key="3">
    <source>
        <dbReference type="Proteomes" id="UP000623967"/>
    </source>
</evidence>
<reference evidence="2 3" key="1">
    <citation type="submission" date="2021-01" db="EMBL/GenBank/DDBJ databases">
        <title>Genome public.</title>
        <authorList>
            <person name="Liu C."/>
            <person name="Sun Q."/>
        </authorList>
    </citation>
    <scope>NUCLEOTIDE SEQUENCE [LARGE SCALE GENOMIC DNA]</scope>
    <source>
        <strain evidence="2 3">YIM B02564</strain>
    </source>
</reference>
<gene>
    <name evidence="2" type="ORF">JK635_11760</name>
</gene>
<proteinExistence type="predicted"/>
<dbReference type="Proteomes" id="UP000623967">
    <property type="component" value="Unassembled WGS sequence"/>
</dbReference>
<feature type="domain" description="AraC effector-binding" evidence="1">
    <location>
        <begin position="1"/>
        <end position="149"/>
    </location>
</feature>
<dbReference type="SMART" id="SM00871">
    <property type="entry name" value="AraC_E_bind"/>
    <property type="match status" value="1"/>
</dbReference>
<organism evidence="2 3">
    <name type="scientific">Neobacillus paridis</name>
    <dbReference type="NCBI Taxonomy" id="2803862"/>
    <lineage>
        <taxon>Bacteria</taxon>
        <taxon>Bacillati</taxon>
        <taxon>Bacillota</taxon>
        <taxon>Bacilli</taxon>
        <taxon>Bacillales</taxon>
        <taxon>Bacillaceae</taxon>
        <taxon>Neobacillus</taxon>
    </lineage>
</organism>
<dbReference type="InterPro" id="IPR011256">
    <property type="entry name" value="Reg_factor_effector_dom_sf"/>
</dbReference>
<dbReference type="InterPro" id="IPR010499">
    <property type="entry name" value="AraC_E-bd"/>
</dbReference>
<accession>A0ABS1TNR7</accession>
<dbReference type="Pfam" id="PF06445">
    <property type="entry name" value="GyrI-like"/>
    <property type="match status" value="1"/>
</dbReference>
<evidence type="ECO:0000313" key="2">
    <source>
        <dbReference type="EMBL" id="MBL4952887.1"/>
    </source>
</evidence>
<dbReference type="PANTHER" id="PTHR36444:SF2">
    <property type="entry name" value="TRANSCRIPTIONAL REGULATOR PROTEIN YOBU-RELATED"/>
    <property type="match status" value="1"/>
</dbReference>
<dbReference type="SUPFAM" id="SSF55136">
    <property type="entry name" value="Probable bacterial effector-binding domain"/>
    <property type="match status" value="1"/>
</dbReference>
<dbReference type="RefSeq" id="WP_202654116.1">
    <property type="nucleotide sequence ID" value="NZ_JAESWB010000168.1"/>
</dbReference>
<dbReference type="PANTHER" id="PTHR36444">
    <property type="entry name" value="TRANSCRIPTIONAL REGULATOR PROTEIN YOBU-RELATED"/>
    <property type="match status" value="1"/>
</dbReference>
<dbReference type="InterPro" id="IPR029442">
    <property type="entry name" value="GyrI-like"/>
</dbReference>
<evidence type="ECO:0000259" key="1">
    <source>
        <dbReference type="SMART" id="SM00871"/>
    </source>
</evidence>
<dbReference type="Gene3D" id="3.20.80.10">
    <property type="entry name" value="Regulatory factor, effector binding domain"/>
    <property type="match status" value="1"/>
</dbReference>
<protein>
    <submittedName>
        <fullName evidence="2">GyrI-like domain-containing protein</fullName>
    </submittedName>
</protein>
<dbReference type="EMBL" id="JAESWB010000168">
    <property type="protein sequence ID" value="MBL4952887.1"/>
    <property type="molecule type" value="Genomic_DNA"/>
</dbReference>